<dbReference type="PANTHER" id="PTHR11219">
    <property type="entry name" value="TENEURIN AND N-ACETYLGLUCOSAMINE-1-PHOSPHODIESTER ALPHA-N-ACETYLGLUCOSAMINIDASE"/>
    <property type="match status" value="1"/>
</dbReference>
<evidence type="ECO:0000256" key="1">
    <source>
        <dbReference type="ARBA" id="ARBA00022536"/>
    </source>
</evidence>
<keyword evidence="4" id="KW-0812">Transmembrane</keyword>
<keyword evidence="1" id="KW-0245">EGF-like domain</keyword>
<dbReference type="GO" id="GO:0008045">
    <property type="term" value="P:motor neuron axon guidance"/>
    <property type="evidence" value="ECO:0007669"/>
    <property type="project" value="TreeGrafter"/>
</dbReference>
<evidence type="ECO:0000256" key="4">
    <source>
        <dbReference type="SAM" id="Phobius"/>
    </source>
</evidence>
<evidence type="ECO:0000256" key="3">
    <source>
        <dbReference type="ARBA" id="ARBA00023157"/>
    </source>
</evidence>
<accession>A0A087UBI8</accession>
<feature type="transmembrane region" description="Helical" evidence="4">
    <location>
        <begin position="154"/>
        <end position="181"/>
    </location>
</feature>
<keyword evidence="4" id="KW-1133">Transmembrane helix</keyword>
<evidence type="ECO:0000313" key="6">
    <source>
        <dbReference type="EMBL" id="KFM74727.1"/>
    </source>
</evidence>
<dbReference type="EMBL" id="KK119098">
    <property type="protein sequence ID" value="KFM74727.1"/>
    <property type="molecule type" value="Genomic_DNA"/>
</dbReference>
<feature type="non-terminal residue" evidence="6">
    <location>
        <position position="266"/>
    </location>
</feature>
<feature type="domain" description="Teneurin-1-4-like galactose-binding" evidence="5">
    <location>
        <begin position="218"/>
        <end position="266"/>
    </location>
</feature>
<name>A0A087UBI8_STEMI</name>
<gene>
    <name evidence="6" type="ORF">X975_11868</name>
</gene>
<dbReference type="Proteomes" id="UP000054359">
    <property type="component" value="Unassembled WGS sequence"/>
</dbReference>
<sequence length="266" mass="29577">MCFPPKTPFLSFSHFFPEIFESDSCTPTHVTSTTTTATPSVKSIPLQAGRSLGHLQDNTSMDPREYRSSCLARTPSGSLFIPSECKVPASPLNCHLSSHQLSKAANDIKSNQERCHLSYSSAVPVCNNVRRPSPGHYSRFQFRKTLSSRCTWKCTAIVCLFISLAILSALAYFVALMFPYWHHASSHPCPVMVDDMEQEIGRINSANIPKKTPPPKSETFSEIQLGKSSSAKIGSFGYWNYQFHLRNPSLVKFNYTLSHGASLGVY</sequence>
<reference evidence="6 7" key="1">
    <citation type="submission" date="2013-11" db="EMBL/GenBank/DDBJ databases">
        <title>Genome sequencing of Stegodyphus mimosarum.</title>
        <authorList>
            <person name="Bechsgaard J."/>
        </authorList>
    </citation>
    <scope>NUCLEOTIDE SEQUENCE [LARGE SCALE GENOMIC DNA]</scope>
</reference>
<protein>
    <submittedName>
        <fullName evidence="6">Teneurin-3</fullName>
    </submittedName>
</protein>
<dbReference type="InterPro" id="IPR057629">
    <property type="entry name" value="Teneurin1-4_GBD"/>
</dbReference>
<keyword evidence="2" id="KW-0677">Repeat</keyword>
<dbReference type="OrthoDB" id="6538155at2759"/>
<dbReference type="STRING" id="407821.A0A087UBI8"/>
<dbReference type="InterPro" id="IPR051216">
    <property type="entry name" value="Teneurin"/>
</dbReference>
<dbReference type="Pfam" id="PF23093">
    <property type="entry name" value="GBD_Tenm3"/>
    <property type="match status" value="1"/>
</dbReference>
<evidence type="ECO:0000313" key="7">
    <source>
        <dbReference type="Proteomes" id="UP000054359"/>
    </source>
</evidence>
<evidence type="ECO:0000259" key="5">
    <source>
        <dbReference type="Pfam" id="PF23093"/>
    </source>
</evidence>
<keyword evidence="3" id="KW-1015">Disulfide bond</keyword>
<proteinExistence type="predicted"/>
<dbReference type="AlphaFoldDB" id="A0A087UBI8"/>
<dbReference type="PANTHER" id="PTHR11219:SF72">
    <property type="entry name" value="TENEURIN-M"/>
    <property type="match status" value="1"/>
</dbReference>
<organism evidence="6 7">
    <name type="scientific">Stegodyphus mimosarum</name>
    <name type="common">African social velvet spider</name>
    <dbReference type="NCBI Taxonomy" id="407821"/>
    <lineage>
        <taxon>Eukaryota</taxon>
        <taxon>Metazoa</taxon>
        <taxon>Ecdysozoa</taxon>
        <taxon>Arthropoda</taxon>
        <taxon>Chelicerata</taxon>
        <taxon>Arachnida</taxon>
        <taxon>Araneae</taxon>
        <taxon>Araneomorphae</taxon>
        <taxon>Entelegynae</taxon>
        <taxon>Eresoidea</taxon>
        <taxon>Eresidae</taxon>
        <taxon>Stegodyphus</taxon>
    </lineage>
</organism>
<evidence type="ECO:0000256" key="2">
    <source>
        <dbReference type="ARBA" id="ARBA00022737"/>
    </source>
</evidence>
<keyword evidence="7" id="KW-1185">Reference proteome</keyword>
<keyword evidence="4" id="KW-0472">Membrane</keyword>